<gene>
    <name evidence="1" type="ORF">O0535_13560</name>
</gene>
<evidence type="ECO:0000313" key="2">
    <source>
        <dbReference type="Proteomes" id="UP001067708"/>
    </source>
</evidence>
<keyword evidence="2" id="KW-1185">Reference proteome</keyword>
<accession>A0ABT4HY98</accession>
<dbReference type="NCBIfam" id="TIGR01637">
    <property type="entry name" value="phage_arpU"/>
    <property type="match status" value="1"/>
</dbReference>
<proteinExistence type="predicted"/>
<sequence length="152" mass="18233">MKQLSFLPELDRRKTQKAVEAAFEKYRLYKYLSFEERDVSTTTSYDPRYHGSTNVTSDQTAKTAIYNVDVSKEREEYCKRVEWAVNKLPRIESFLIRERYMAVESEYITDQNVYNFKFDPPISEGKYSKIRWKAFYKLALDLKLERTMEAEE</sequence>
<name>A0ABT4HY98_9BACL</name>
<reference evidence="1" key="1">
    <citation type="submission" date="2022-09" db="EMBL/GenBank/DDBJ databases">
        <title>Genome analysis and characterization of larvicidal activity of Brevibacillus strains.</title>
        <authorList>
            <person name="Patrusheva E.V."/>
            <person name="Izotova A.O."/>
            <person name="Toshchakov S.V."/>
            <person name="Sineoky S.P."/>
        </authorList>
    </citation>
    <scope>NUCLEOTIDE SEQUENCE</scope>
    <source>
        <strain evidence="1">VKPM_B-13244</strain>
    </source>
</reference>
<organism evidence="1 2">
    <name type="scientific">Brevibacillus halotolerans</name>
    <dbReference type="NCBI Taxonomy" id="1507437"/>
    <lineage>
        <taxon>Bacteria</taxon>
        <taxon>Bacillati</taxon>
        <taxon>Bacillota</taxon>
        <taxon>Bacilli</taxon>
        <taxon>Bacillales</taxon>
        <taxon>Paenibacillaceae</taxon>
        <taxon>Brevibacillus</taxon>
    </lineage>
</organism>
<dbReference type="InterPro" id="IPR006524">
    <property type="entry name" value="ArpU-like"/>
</dbReference>
<evidence type="ECO:0000313" key="1">
    <source>
        <dbReference type="EMBL" id="MCZ0831766.1"/>
    </source>
</evidence>
<protein>
    <submittedName>
        <fullName evidence="1">Transcriptional regulator</fullName>
    </submittedName>
</protein>
<dbReference type="Proteomes" id="UP001067708">
    <property type="component" value="Unassembled WGS sequence"/>
</dbReference>
<dbReference type="RefSeq" id="WP_258417611.1">
    <property type="nucleotide sequence ID" value="NZ_JAPTNG010000009.1"/>
</dbReference>
<dbReference type="EMBL" id="JAPTNG010000009">
    <property type="protein sequence ID" value="MCZ0831766.1"/>
    <property type="molecule type" value="Genomic_DNA"/>
</dbReference>
<comment type="caution">
    <text evidence="1">The sequence shown here is derived from an EMBL/GenBank/DDBJ whole genome shotgun (WGS) entry which is preliminary data.</text>
</comment>